<organism evidence="2 3">
    <name type="scientific">Bifidobacterium mongoliense DSM 21395</name>
    <dbReference type="NCBI Taxonomy" id="1437603"/>
    <lineage>
        <taxon>Bacteria</taxon>
        <taxon>Bacillati</taxon>
        <taxon>Actinomycetota</taxon>
        <taxon>Actinomycetes</taxon>
        <taxon>Bifidobacteriales</taxon>
        <taxon>Bifidobacteriaceae</taxon>
        <taxon>Bifidobacterium</taxon>
    </lineage>
</organism>
<evidence type="ECO:0000313" key="2">
    <source>
        <dbReference type="EMBL" id="KFI77108.1"/>
    </source>
</evidence>
<comment type="caution">
    <text evidence="2">The sequence shown here is derived from an EMBL/GenBank/DDBJ whole genome shotgun (WGS) entry which is preliminary data.</text>
</comment>
<evidence type="ECO:0000313" key="3">
    <source>
        <dbReference type="Proteomes" id="UP000029082"/>
    </source>
</evidence>
<sequence length="55" mass="5739">MPTGTMAGMTAKDKEPDRGRSAEMDAAVEPVAFGETTGPGVGRAGWPPEAIHQDR</sequence>
<accession>A0A087C1F8</accession>
<protein>
    <submittedName>
        <fullName evidence="2">Uncharacterized protein</fullName>
    </submittedName>
</protein>
<feature type="compositionally biased region" description="Basic and acidic residues" evidence="1">
    <location>
        <begin position="11"/>
        <end position="23"/>
    </location>
</feature>
<evidence type="ECO:0000256" key="1">
    <source>
        <dbReference type="SAM" id="MobiDB-lite"/>
    </source>
</evidence>
<dbReference type="Proteomes" id="UP000029082">
    <property type="component" value="Unassembled WGS sequence"/>
</dbReference>
<feature type="region of interest" description="Disordered" evidence="1">
    <location>
        <begin position="1"/>
        <end position="55"/>
    </location>
</feature>
<reference evidence="2 3" key="1">
    <citation type="submission" date="2014-03" db="EMBL/GenBank/DDBJ databases">
        <title>Genomics of Bifidobacteria.</title>
        <authorList>
            <person name="Ventura M."/>
            <person name="Milani C."/>
            <person name="Lugli G.A."/>
        </authorList>
    </citation>
    <scope>NUCLEOTIDE SEQUENCE [LARGE SCALE GENOMIC DNA]</scope>
    <source>
        <strain evidence="2 3">DSM 21395</strain>
    </source>
</reference>
<dbReference type="AlphaFoldDB" id="A0A087C1F8"/>
<proteinExistence type="predicted"/>
<feature type="non-terminal residue" evidence="2">
    <location>
        <position position="55"/>
    </location>
</feature>
<gene>
    <name evidence="2" type="ORF">BMON_0669</name>
</gene>
<dbReference type="EMBL" id="JGZE01000010">
    <property type="protein sequence ID" value="KFI77108.1"/>
    <property type="molecule type" value="Genomic_DNA"/>
</dbReference>
<keyword evidence="3" id="KW-1185">Reference proteome</keyword>
<name>A0A087C1F8_9BIFI</name>